<dbReference type="FunFam" id="2.60.40.420:FF:000125">
    <property type="entry name" value="Laccase 2"/>
    <property type="match status" value="1"/>
</dbReference>
<evidence type="ECO:0000259" key="17">
    <source>
        <dbReference type="Pfam" id="PF07732"/>
    </source>
</evidence>
<keyword evidence="8" id="KW-0677">Repeat</keyword>
<feature type="domain" description="Plastocyanin-like" evidence="17">
    <location>
        <begin position="33"/>
        <end position="152"/>
    </location>
</feature>
<keyword evidence="6" id="KW-0964">Secreted</keyword>
<dbReference type="FunFam" id="2.60.40.420:FF:000112">
    <property type="entry name" value="Laccase B"/>
    <property type="match status" value="1"/>
</dbReference>
<evidence type="ECO:0000256" key="3">
    <source>
        <dbReference type="ARBA" id="ARBA00004613"/>
    </source>
</evidence>
<evidence type="ECO:0000259" key="15">
    <source>
        <dbReference type="Pfam" id="PF00394"/>
    </source>
</evidence>
<dbReference type="InterPro" id="IPR011706">
    <property type="entry name" value="Cu-oxidase_C"/>
</dbReference>
<evidence type="ECO:0000259" key="16">
    <source>
        <dbReference type="Pfam" id="PF07731"/>
    </source>
</evidence>
<feature type="domain" description="Plastocyanin-like" evidence="15">
    <location>
        <begin position="164"/>
        <end position="307"/>
    </location>
</feature>
<dbReference type="GO" id="GO:0005576">
    <property type="term" value="C:extracellular region"/>
    <property type="evidence" value="ECO:0007669"/>
    <property type="project" value="UniProtKB-SubCell"/>
</dbReference>
<dbReference type="SUPFAM" id="SSF49503">
    <property type="entry name" value="Cupredoxins"/>
    <property type="match status" value="3"/>
</dbReference>
<keyword evidence="19" id="KW-1185">Reference proteome</keyword>
<dbReference type="PROSITE" id="PS00079">
    <property type="entry name" value="MULTICOPPER_OXIDASE1"/>
    <property type="match status" value="1"/>
</dbReference>
<dbReference type="GO" id="GO:0052716">
    <property type="term" value="F:hydroquinone:oxygen oxidoreductase activity"/>
    <property type="evidence" value="ECO:0007669"/>
    <property type="project" value="UniProtKB-EC"/>
</dbReference>
<comment type="subcellular location">
    <subcellularLocation>
        <location evidence="3">Secreted</location>
    </subcellularLocation>
</comment>
<protein>
    <recommendedName>
        <fullName evidence="5">laccase</fullName>
        <ecNumber evidence="5">1.10.3.2</ecNumber>
    </recommendedName>
</protein>
<evidence type="ECO:0000256" key="8">
    <source>
        <dbReference type="ARBA" id="ARBA00022737"/>
    </source>
</evidence>
<name>A0A8K0UFH3_9AGAR</name>
<dbReference type="Pfam" id="PF07731">
    <property type="entry name" value="Cu-oxidase_2"/>
    <property type="match status" value="1"/>
</dbReference>
<keyword evidence="12" id="KW-0325">Glycoprotein</keyword>
<dbReference type="EMBL" id="JAEVFJ010000044">
    <property type="protein sequence ID" value="KAH8085461.1"/>
    <property type="molecule type" value="Genomic_DNA"/>
</dbReference>
<evidence type="ECO:0000256" key="6">
    <source>
        <dbReference type="ARBA" id="ARBA00022525"/>
    </source>
</evidence>
<dbReference type="Pfam" id="PF00394">
    <property type="entry name" value="Cu-oxidase"/>
    <property type="match status" value="1"/>
</dbReference>
<evidence type="ECO:0000256" key="2">
    <source>
        <dbReference type="ARBA" id="ARBA00001935"/>
    </source>
</evidence>
<evidence type="ECO:0000256" key="13">
    <source>
        <dbReference type="ARBA" id="ARBA00023185"/>
    </source>
</evidence>
<feature type="signal peptide" evidence="14">
    <location>
        <begin position="1"/>
        <end position="22"/>
    </location>
</feature>
<organism evidence="18 19">
    <name type="scientific">Cristinia sonorae</name>
    <dbReference type="NCBI Taxonomy" id="1940300"/>
    <lineage>
        <taxon>Eukaryota</taxon>
        <taxon>Fungi</taxon>
        <taxon>Dikarya</taxon>
        <taxon>Basidiomycota</taxon>
        <taxon>Agaricomycotina</taxon>
        <taxon>Agaricomycetes</taxon>
        <taxon>Agaricomycetidae</taxon>
        <taxon>Agaricales</taxon>
        <taxon>Pleurotineae</taxon>
        <taxon>Stephanosporaceae</taxon>
        <taxon>Cristinia</taxon>
    </lineage>
</organism>
<comment type="similarity">
    <text evidence="4">Belongs to the multicopper oxidase family.</text>
</comment>
<keyword evidence="13" id="KW-0439">Lignin degradation</keyword>
<evidence type="ECO:0000256" key="11">
    <source>
        <dbReference type="ARBA" id="ARBA00023157"/>
    </source>
</evidence>
<keyword evidence="11" id="KW-1015">Disulfide bond</keyword>
<keyword evidence="7" id="KW-0479">Metal-binding</keyword>
<accession>A0A8K0UFH3</accession>
<feature type="chain" id="PRO_5035425998" description="laccase" evidence="14">
    <location>
        <begin position="23"/>
        <end position="531"/>
    </location>
</feature>
<dbReference type="AlphaFoldDB" id="A0A8K0UFH3"/>
<dbReference type="Gene3D" id="2.60.40.420">
    <property type="entry name" value="Cupredoxins - blue copper proteins"/>
    <property type="match status" value="3"/>
</dbReference>
<evidence type="ECO:0000256" key="10">
    <source>
        <dbReference type="ARBA" id="ARBA00023008"/>
    </source>
</evidence>
<dbReference type="OrthoDB" id="2121828at2759"/>
<evidence type="ECO:0000256" key="5">
    <source>
        <dbReference type="ARBA" id="ARBA00012297"/>
    </source>
</evidence>
<dbReference type="PROSITE" id="PS00080">
    <property type="entry name" value="MULTICOPPER_OXIDASE2"/>
    <property type="match status" value="1"/>
</dbReference>
<comment type="cofactor">
    <cofactor evidence="2">
        <name>Cu cation</name>
        <dbReference type="ChEBI" id="CHEBI:23378"/>
    </cofactor>
</comment>
<comment type="catalytic activity">
    <reaction evidence="1">
        <text>4 hydroquinone + O2 = 4 benzosemiquinone + 2 H2O</text>
        <dbReference type="Rhea" id="RHEA:11276"/>
        <dbReference type="ChEBI" id="CHEBI:15377"/>
        <dbReference type="ChEBI" id="CHEBI:15379"/>
        <dbReference type="ChEBI" id="CHEBI:17594"/>
        <dbReference type="ChEBI" id="CHEBI:17977"/>
        <dbReference type="EC" id="1.10.3.2"/>
    </reaction>
</comment>
<keyword evidence="10" id="KW-0186">Copper</keyword>
<evidence type="ECO:0000256" key="1">
    <source>
        <dbReference type="ARBA" id="ARBA00000349"/>
    </source>
</evidence>
<comment type="caution">
    <text evidence="18">The sequence shown here is derived from an EMBL/GenBank/DDBJ whole genome shotgun (WGS) entry which is preliminary data.</text>
</comment>
<dbReference type="EC" id="1.10.3.2" evidence="5"/>
<dbReference type="GO" id="GO:0046274">
    <property type="term" value="P:lignin catabolic process"/>
    <property type="evidence" value="ECO:0007669"/>
    <property type="project" value="UniProtKB-KW"/>
</dbReference>
<dbReference type="CDD" id="cd13903">
    <property type="entry name" value="CuRO_3_Tv-LCC_like"/>
    <property type="match status" value="1"/>
</dbReference>
<dbReference type="FunFam" id="2.60.40.420:FF:000045">
    <property type="entry name" value="Laccase 2"/>
    <property type="match status" value="1"/>
</dbReference>
<dbReference type="PANTHER" id="PTHR11709">
    <property type="entry name" value="MULTI-COPPER OXIDASE"/>
    <property type="match status" value="1"/>
</dbReference>
<dbReference type="InterPro" id="IPR002355">
    <property type="entry name" value="Cu_oxidase_Cu_BS"/>
</dbReference>
<dbReference type="CDD" id="cd13856">
    <property type="entry name" value="CuRO_1_Tv-LCC_like"/>
    <property type="match status" value="1"/>
</dbReference>
<evidence type="ECO:0000256" key="4">
    <source>
        <dbReference type="ARBA" id="ARBA00010609"/>
    </source>
</evidence>
<evidence type="ECO:0000256" key="12">
    <source>
        <dbReference type="ARBA" id="ARBA00023180"/>
    </source>
</evidence>
<keyword evidence="9" id="KW-0560">Oxidoreductase</keyword>
<dbReference type="Pfam" id="PF07732">
    <property type="entry name" value="Cu-oxidase_3"/>
    <property type="match status" value="1"/>
</dbReference>
<evidence type="ECO:0000256" key="14">
    <source>
        <dbReference type="SAM" id="SignalP"/>
    </source>
</evidence>
<dbReference type="InterPro" id="IPR008972">
    <property type="entry name" value="Cupredoxin"/>
</dbReference>
<dbReference type="GO" id="GO:0005507">
    <property type="term" value="F:copper ion binding"/>
    <property type="evidence" value="ECO:0007669"/>
    <property type="project" value="InterPro"/>
</dbReference>
<dbReference type="InterPro" id="IPR045087">
    <property type="entry name" value="Cu-oxidase_fam"/>
</dbReference>
<dbReference type="Proteomes" id="UP000813824">
    <property type="component" value="Unassembled WGS sequence"/>
</dbReference>
<sequence>MMLHFLTYLLATSILYFRTVNAAVGPITALQIVNKNISPDGFTRPAVLAGGTFPGPLLRGRKGDHFIISVVDRLSNEDMLTDTTIHWHGIYQRDTNWADGPAFVTQCPITSGNSFEYNFRVPDQAGTFWYHSHLSTQYCDGLRGPFVIYDPRDPHAHRYDVDDESTIITLADWYHTLARKEPPGVPPVADATLINGLGRFSNGQASDLAVINVQFGKRYRIRLIAMSCDPNYLFSIDNHDMTIIEVDGVNSQPHEVDQIQIFAGQRYSFVLTANQRPANYWIRAQPNSGNTTFAGGLNSAILRYRGAPKQDPKSQPPAQYNLLKEYDLRPLENLAVPGRPVRGGVDFAKNFDFGFDFTRGNFLVDNVTFTPPNVPVLLQILSGAQNPNDLLPDGSVVPLPRNSAIEITMPGGLIGGPHPFHLHGHTFAVVRSAGSTTYNYRNPIWRDTVNVGDTGDNVTIRFKTDNPGPWFLHCHIDWHLELGLAVVFAEDVAGSARAIHPPADWSKLCPKYNKAHPGQPMQRLRFGIGRN</sequence>
<feature type="domain" description="Plastocyanin-like" evidence="16">
    <location>
        <begin position="370"/>
        <end position="491"/>
    </location>
</feature>
<proteinExistence type="inferred from homology"/>
<dbReference type="PANTHER" id="PTHR11709:SF511">
    <property type="entry name" value="LACCASE"/>
    <property type="match status" value="1"/>
</dbReference>
<evidence type="ECO:0000256" key="7">
    <source>
        <dbReference type="ARBA" id="ARBA00022723"/>
    </source>
</evidence>
<evidence type="ECO:0000256" key="9">
    <source>
        <dbReference type="ARBA" id="ARBA00023002"/>
    </source>
</evidence>
<evidence type="ECO:0000313" key="19">
    <source>
        <dbReference type="Proteomes" id="UP000813824"/>
    </source>
</evidence>
<dbReference type="InterPro" id="IPR033138">
    <property type="entry name" value="Cu_oxidase_CS"/>
</dbReference>
<keyword evidence="14" id="KW-0732">Signal</keyword>
<evidence type="ECO:0000313" key="18">
    <source>
        <dbReference type="EMBL" id="KAH8085461.1"/>
    </source>
</evidence>
<reference evidence="18" key="1">
    <citation type="journal article" date="2021" name="New Phytol.">
        <title>Evolutionary innovations through gain and loss of genes in the ectomycorrhizal Boletales.</title>
        <authorList>
            <person name="Wu G."/>
            <person name="Miyauchi S."/>
            <person name="Morin E."/>
            <person name="Kuo A."/>
            <person name="Drula E."/>
            <person name="Varga T."/>
            <person name="Kohler A."/>
            <person name="Feng B."/>
            <person name="Cao Y."/>
            <person name="Lipzen A."/>
            <person name="Daum C."/>
            <person name="Hundley H."/>
            <person name="Pangilinan J."/>
            <person name="Johnson J."/>
            <person name="Barry K."/>
            <person name="LaButti K."/>
            <person name="Ng V."/>
            <person name="Ahrendt S."/>
            <person name="Min B."/>
            <person name="Choi I.G."/>
            <person name="Park H."/>
            <person name="Plett J.M."/>
            <person name="Magnuson J."/>
            <person name="Spatafora J.W."/>
            <person name="Nagy L.G."/>
            <person name="Henrissat B."/>
            <person name="Grigoriev I.V."/>
            <person name="Yang Z.L."/>
            <person name="Xu J."/>
            <person name="Martin F.M."/>
        </authorList>
    </citation>
    <scope>NUCLEOTIDE SEQUENCE</scope>
    <source>
        <strain evidence="18">KKN 215</strain>
    </source>
</reference>
<dbReference type="InterPro" id="IPR011707">
    <property type="entry name" value="Cu-oxidase-like_N"/>
</dbReference>
<gene>
    <name evidence="18" type="ORF">BXZ70DRAFT_561876</name>
</gene>
<dbReference type="InterPro" id="IPR001117">
    <property type="entry name" value="Cu-oxidase_2nd"/>
</dbReference>